<comment type="caution">
    <text evidence="1">The sequence shown here is derived from an EMBL/GenBank/DDBJ whole genome shotgun (WGS) entry which is preliminary data.</text>
</comment>
<dbReference type="AlphaFoldDB" id="A0A4S5BXJ9"/>
<dbReference type="OrthoDB" id="252872at2"/>
<dbReference type="RefSeq" id="WP_136449492.1">
    <property type="nucleotide sequence ID" value="NZ_SSXH01000810.1"/>
</dbReference>
<keyword evidence="2" id="KW-1185">Reference proteome</keyword>
<accession>A0A4S5BXJ9</accession>
<gene>
    <name evidence="1" type="ORF">E7Y31_21025</name>
</gene>
<reference evidence="1 2" key="1">
    <citation type="submission" date="2019-04" db="EMBL/GenBank/DDBJ databases">
        <title>Draft genome sequences for three unisolated Alnus-infective Frankia Sp+ strains, AgTrS, AiOr and AvVan, the first sequenced Frankia strains able to sporulate in-planta.</title>
        <authorList>
            <person name="Bethencourt L."/>
            <person name="Vautrin F."/>
            <person name="Taib N."/>
            <person name="Dubost A."/>
            <person name="Castro-Garcia L."/>
            <person name="Imbaud O."/>
            <person name="Abrouk D."/>
            <person name="Fournier P."/>
            <person name="Briolay J."/>
            <person name="Nguyen A."/>
            <person name="Normand P."/>
            <person name="Fernandez M.P."/>
            <person name="Brochier-Armanet C."/>
            <person name="Herrera-Belaroussi A."/>
        </authorList>
    </citation>
    <scope>NUCLEOTIDE SEQUENCE [LARGE SCALE GENOMIC DNA]</scope>
    <source>
        <strain evidence="1 2">AvVan</strain>
    </source>
</reference>
<evidence type="ECO:0000313" key="1">
    <source>
        <dbReference type="EMBL" id="THJ37737.1"/>
    </source>
</evidence>
<evidence type="ECO:0000313" key="2">
    <source>
        <dbReference type="Proteomes" id="UP000305282"/>
    </source>
</evidence>
<dbReference type="SMART" id="SM01236">
    <property type="entry name" value="Haem_oxygenase_2"/>
    <property type="match status" value="1"/>
</dbReference>
<protein>
    <submittedName>
        <fullName evidence="1">Iron-containing redox enzyme family protein</fullName>
    </submittedName>
</protein>
<feature type="non-terminal residue" evidence="1">
    <location>
        <position position="1"/>
    </location>
</feature>
<name>A0A4S5BXJ9_9ACTN</name>
<dbReference type="InterPro" id="IPR016084">
    <property type="entry name" value="Haem_Oase-like_multi-hlx"/>
</dbReference>
<organism evidence="1 2">
    <name type="scientific">Candidatus Frankia alpina</name>
    <dbReference type="NCBI Taxonomy" id="2699483"/>
    <lineage>
        <taxon>Bacteria</taxon>
        <taxon>Bacillati</taxon>
        <taxon>Actinomycetota</taxon>
        <taxon>Actinomycetes</taxon>
        <taxon>Frankiales</taxon>
        <taxon>Frankiaceae</taxon>
        <taxon>Frankia</taxon>
    </lineage>
</organism>
<proteinExistence type="predicted"/>
<dbReference type="Gene3D" id="1.20.910.10">
    <property type="entry name" value="Heme oxygenase-like"/>
    <property type="match status" value="1"/>
</dbReference>
<dbReference type="EMBL" id="SSXH01000810">
    <property type="protein sequence ID" value="THJ37737.1"/>
    <property type="molecule type" value="Genomic_DNA"/>
</dbReference>
<sequence length="305" mass="32894">GPAPAADDDVLYGEDGPLALYCLYGLHYRGFAEVDDDWEWEPSLLAVRRRLETALLARLRDEAGGAVGDVGDVGDALREVIACAGGRSLPRRLATTGTLDQFREYAMHRSLLQLIEADPHTWAIPRLTGAPKAALVEIQADEYGHGVERDMHQNLFAVTLRALELDARPGAYLDRLPGHAFATVNVPSLFGLHRRLRGALVGHLALFEMTSVEPMGAYAAALRRLGLAAGARHFFEVHVVADAHHRTVAVRDLAETLVAQDPVLAADVVFGALATTAVEGHCAEAILTAWDEGLSSLRGQPPAPR</sequence>
<dbReference type="Proteomes" id="UP000305282">
    <property type="component" value="Unassembled WGS sequence"/>
</dbReference>
<dbReference type="Pfam" id="PF14518">
    <property type="entry name" value="Haem_oxygenas_2"/>
    <property type="match status" value="1"/>
</dbReference>